<organism evidence="2 3">
    <name type="scientific">Gardnerella vaginalis</name>
    <dbReference type="NCBI Taxonomy" id="2702"/>
    <lineage>
        <taxon>Bacteria</taxon>
        <taxon>Bacillati</taxon>
        <taxon>Actinomycetota</taxon>
        <taxon>Actinomycetes</taxon>
        <taxon>Bifidobacteriales</taxon>
        <taxon>Bifidobacteriaceae</taxon>
        <taxon>Gardnerella</taxon>
    </lineage>
</organism>
<sequence length="70" mass="8001">MFKHVRGLGDSWSNNIRAAPIPNNPMSHHYKQTSTQKQNQSQNGTTATLDYTQEAERCETRISQPSRNIK</sequence>
<feature type="compositionally biased region" description="Low complexity" evidence="1">
    <location>
        <begin position="14"/>
        <end position="25"/>
    </location>
</feature>
<feature type="region of interest" description="Disordered" evidence="1">
    <location>
        <begin position="1"/>
        <end position="70"/>
    </location>
</feature>
<comment type="caution">
    <text evidence="2">The sequence shown here is derived from an EMBL/GenBank/DDBJ whole genome shotgun (WGS) entry which is preliminary data.</text>
</comment>
<accession>A0A3E2CBA0</accession>
<evidence type="ECO:0000313" key="3">
    <source>
        <dbReference type="Proteomes" id="UP000258379"/>
    </source>
</evidence>
<feature type="compositionally biased region" description="Polar residues" evidence="1">
    <location>
        <begin position="61"/>
        <end position="70"/>
    </location>
</feature>
<dbReference type="EMBL" id="NNRU01000003">
    <property type="protein sequence ID" value="RFT29032.1"/>
    <property type="molecule type" value="Genomic_DNA"/>
</dbReference>
<dbReference type="AlphaFoldDB" id="A0A3E2CBA0"/>
<proteinExistence type="predicted"/>
<gene>
    <name evidence="2" type="ORF">CG405_04510</name>
</gene>
<protein>
    <submittedName>
        <fullName evidence="2">Uncharacterized protein</fullName>
    </submittedName>
</protein>
<reference evidence="2 3" key="1">
    <citation type="submission" date="2017-07" db="EMBL/GenBank/DDBJ databases">
        <title>A comparative genomics approach to explaining the enigmatic role of Gardnerella vaginalis in the vaginal microbiome.</title>
        <authorList>
            <person name="Vancuren S.J."/>
            <person name="Hill J.E."/>
        </authorList>
    </citation>
    <scope>NUCLEOTIDE SEQUENCE [LARGE SCALE GENOMIC DNA]</scope>
    <source>
        <strain evidence="2 3">WP023</strain>
    </source>
</reference>
<feature type="compositionally biased region" description="Low complexity" evidence="1">
    <location>
        <begin position="32"/>
        <end position="43"/>
    </location>
</feature>
<name>A0A3E2CBA0_GARVA</name>
<dbReference type="Proteomes" id="UP000258379">
    <property type="component" value="Unassembled WGS sequence"/>
</dbReference>
<evidence type="ECO:0000313" key="2">
    <source>
        <dbReference type="EMBL" id="RFT29032.1"/>
    </source>
</evidence>
<evidence type="ECO:0000256" key="1">
    <source>
        <dbReference type="SAM" id="MobiDB-lite"/>
    </source>
</evidence>